<dbReference type="STRING" id="1194090.SAMN05443144_13614"/>
<gene>
    <name evidence="4" type="ORF">SAMN05443144_13614</name>
</gene>
<dbReference type="EMBL" id="FQUS01000036">
    <property type="protein sequence ID" value="SHG58500.1"/>
    <property type="molecule type" value="Genomic_DNA"/>
</dbReference>
<name>A0A1M5L0Q1_9BACT</name>
<dbReference type="Gene3D" id="3.40.720.10">
    <property type="entry name" value="Alkaline Phosphatase, subunit A"/>
    <property type="match status" value="1"/>
</dbReference>
<protein>
    <submittedName>
        <fullName evidence="4">N-sulfoglucosamine sulfohydrolase</fullName>
    </submittedName>
</protein>
<feature type="domain" description="Sulfatase N-terminal" evidence="3">
    <location>
        <begin position="4"/>
        <end position="95"/>
    </location>
</feature>
<reference evidence="4 5" key="1">
    <citation type="submission" date="2016-11" db="EMBL/GenBank/DDBJ databases">
        <authorList>
            <person name="Jaros S."/>
            <person name="Januszkiewicz K."/>
            <person name="Wedrychowicz H."/>
        </authorList>
    </citation>
    <scope>NUCLEOTIDE SEQUENCE [LARGE SCALE GENOMIC DNA]</scope>
    <source>
        <strain evidence="4 5">DSM 21986</strain>
    </source>
</reference>
<keyword evidence="2 4" id="KW-0378">Hydrolase</keyword>
<feature type="domain" description="Sulfatase N-terminal" evidence="3">
    <location>
        <begin position="113"/>
        <end position="282"/>
    </location>
</feature>
<dbReference type="CDD" id="cd16027">
    <property type="entry name" value="SGSH"/>
    <property type="match status" value="1"/>
</dbReference>
<dbReference type="InterPro" id="IPR050738">
    <property type="entry name" value="Sulfatase"/>
</dbReference>
<evidence type="ECO:0000313" key="4">
    <source>
        <dbReference type="EMBL" id="SHG58500.1"/>
    </source>
</evidence>
<comment type="similarity">
    <text evidence="1">Belongs to the sulfatase family.</text>
</comment>
<dbReference type="InterPro" id="IPR000917">
    <property type="entry name" value="Sulfatase_N"/>
</dbReference>
<evidence type="ECO:0000259" key="3">
    <source>
        <dbReference type="Pfam" id="PF00884"/>
    </source>
</evidence>
<proteinExistence type="inferred from homology"/>
<keyword evidence="5" id="KW-1185">Reference proteome</keyword>
<dbReference type="GO" id="GO:0004065">
    <property type="term" value="F:arylsulfatase activity"/>
    <property type="evidence" value="ECO:0007669"/>
    <property type="project" value="TreeGrafter"/>
</dbReference>
<dbReference type="SUPFAM" id="SSF53649">
    <property type="entry name" value="Alkaline phosphatase-like"/>
    <property type="match status" value="1"/>
</dbReference>
<organism evidence="4 5">
    <name type="scientific">Fodinibius roseus</name>
    <dbReference type="NCBI Taxonomy" id="1194090"/>
    <lineage>
        <taxon>Bacteria</taxon>
        <taxon>Pseudomonadati</taxon>
        <taxon>Balneolota</taxon>
        <taxon>Balneolia</taxon>
        <taxon>Balneolales</taxon>
        <taxon>Balneolaceae</taxon>
        <taxon>Fodinibius</taxon>
    </lineage>
</organism>
<accession>A0A1M5L0Q1</accession>
<dbReference type="AlphaFoldDB" id="A0A1M5L0Q1"/>
<evidence type="ECO:0000256" key="2">
    <source>
        <dbReference type="ARBA" id="ARBA00022801"/>
    </source>
</evidence>
<dbReference type="Proteomes" id="UP000184041">
    <property type="component" value="Unassembled WGS sequence"/>
</dbReference>
<dbReference type="Pfam" id="PF00884">
    <property type="entry name" value="Sulfatase"/>
    <property type="match status" value="2"/>
</dbReference>
<dbReference type="InterPro" id="IPR017850">
    <property type="entry name" value="Alkaline_phosphatase_core_sf"/>
</dbReference>
<evidence type="ECO:0000256" key="1">
    <source>
        <dbReference type="ARBA" id="ARBA00008779"/>
    </source>
</evidence>
<evidence type="ECO:0000313" key="5">
    <source>
        <dbReference type="Proteomes" id="UP000184041"/>
    </source>
</evidence>
<dbReference type="PANTHER" id="PTHR42693:SF53">
    <property type="entry name" value="ENDO-4-O-SULFATASE"/>
    <property type="match status" value="1"/>
</dbReference>
<sequence length="440" mass="50483">MGRDAGCYGNSAIKTPNIDALAADGVKFENAFCTTSSCSPSRAVILSGLYAHANGMYGLMHAYHHFACFEDIQTLPGILRTAGYRTGINGKLHVAPPEIFPFDVEIDSDARNTVQMAEKSRNFISQDDNKPFFLYFCPWDPHRGRPFNAWPEPNPFGNKPEGYEGVEKITYTPEEVNIPSYLPDTPATRAELAQYYQSISRLDQGLGRLISILKSQKKYENTLIMFLSDNGPAFPGGLATLYEPGINLPLIVKRPKHKKKGITNHALVNWTSLTPTILDFADALPADVNFQGRSLKPILEEDHPSEWNEVYASHTFHEVTMYTPMRVLRGRRFKLIWNIMWEQEQPVPRDIWESTTWQYLRRNGIETLGKRSMDTFLRRPEFELFDLQEDPDESNNLAQRPEFADRMEVMKEKIKSFQEDTQDPWVIEWEQQGLEVTEEY</sequence>
<dbReference type="PANTHER" id="PTHR42693">
    <property type="entry name" value="ARYLSULFATASE FAMILY MEMBER"/>
    <property type="match status" value="1"/>
</dbReference>